<reference evidence="2 3" key="1">
    <citation type="submission" date="2022-12" db="EMBL/GenBank/DDBJ databases">
        <title>Chromosome-scale assembly of the Ensete ventricosum genome.</title>
        <authorList>
            <person name="Dussert Y."/>
            <person name="Stocks J."/>
            <person name="Wendawek A."/>
            <person name="Woldeyes F."/>
            <person name="Nichols R.A."/>
            <person name="Borrell J.S."/>
        </authorList>
    </citation>
    <scope>NUCLEOTIDE SEQUENCE [LARGE SCALE GENOMIC DNA]</scope>
    <source>
        <strain evidence="3">cv. Maze</strain>
        <tissue evidence="2">Seeds</tissue>
    </source>
</reference>
<keyword evidence="3" id="KW-1185">Reference proteome</keyword>
<feature type="region of interest" description="Disordered" evidence="1">
    <location>
        <begin position="1"/>
        <end position="28"/>
    </location>
</feature>
<evidence type="ECO:0000313" key="2">
    <source>
        <dbReference type="EMBL" id="KAJ8479188.1"/>
    </source>
</evidence>
<evidence type="ECO:0000256" key="1">
    <source>
        <dbReference type="SAM" id="MobiDB-lite"/>
    </source>
</evidence>
<comment type="caution">
    <text evidence="2">The sequence shown here is derived from an EMBL/GenBank/DDBJ whole genome shotgun (WGS) entry which is preliminary data.</text>
</comment>
<organism evidence="2 3">
    <name type="scientific">Ensete ventricosum</name>
    <name type="common">Abyssinian banana</name>
    <name type="synonym">Musa ensete</name>
    <dbReference type="NCBI Taxonomy" id="4639"/>
    <lineage>
        <taxon>Eukaryota</taxon>
        <taxon>Viridiplantae</taxon>
        <taxon>Streptophyta</taxon>
        <taxon>Embryophyta</taxon>
        <taxon>Tracheophyta</taxon>
        <taxon>Spermatophyta</taxon>
        <taxon>Magnoliopsida</taxon>
        <taxon>Liliopsida</taxon>
        <taxon>Zingiberales</taxon>
        <taxon>Musaceae</taxon>
        <taxon>Ensete</taxon>
    </lineage>
</organism>
<accession>A0AAV8QVL3</accession>
<protein>
    <submittedName>
        <fullName evidence="2">Uncharacterized protein</fullName>
    </submittedName>
</protein>
<dbReference type="Proteomes" id="UP001222027">
    <property type="component" value="Unassembled WGS sequence"/>
</dbReference>
<dbReference type="AlphaFoldDB" id="A0AAV8QVL3"/>
<gene>
    <name evidence="2" type="ORF">OPV22_022915</name>
</gene>
<sequence length="99" mass="11251">MDFQLVDHISRASHGEELRKKSTESQQQMKLKLIQNRSKGGHSTSAACRHKAYLEHNRAMVTDNTTCLHGLDEVACLLKIGWTWGPSQFLTKHTQLYGD</sequence>
<proteinExistence type="predicted"/>
<feature type="compositionally biased region" description="Basic and acidic residues" evidence="1">
    <location>
        <begin position="8"/>
        <end position="23"/>
    </location>
</feature>
<dbReference type="EMBL" id="JAQQAF010000006">
    <property type="protein sequence ID" value="KAJ8479188.1"/>
    <property type="molecule type" value="Genomic_DNA"/>
</dbReference>
<evidence type="ECO:0000313" key="3">
    <source>
        <dbReference type="Proteomes" id="UP001222027"/>
    </source>
</evidence>
<name>A0AAV8QVL3_ENSVE</name>